<dbReference type="OrthoDB" id="982357at2"/>
<gene>
    <name evidence="2" type="ORF">SAMN04488109_5680</name>
</gene>
<evidence type="ECO:0000256" key="1">
    <source>
        <dbReference type="SAM" id="Phobius"/>
    </source>
</evidence>
<evidence type="ECO:0000313" key="3">
    <source>
        <dbReference type="Proteomes" id="UP000184212"/>
    </source>
</evidence>
<evidence type="ECO:0008006" key="4">
    <source>
        <dbReference type="Google" id="ProtNLM"/>
    </source>
</evidence>
<organism evidence="2 3">
    <name type="scientific">Chryseolinea serpens</name>
    <dbReference type="NCBI Taxonomy" id="947013"/>
    <lineage>
        <taxon>Bacteria</taxon>
        <taxon>Pseudomonadati</taxon>
        <taxon>Bacteroidota</taxon>
        <taxon>Cytophagia</taxon>
        <taxon>Cytophagales</taxon>
        <taxon>Fulvivirgaceae</taxon>
        <taxon>Chryseolinea</taxon>
    </lineage>
</organism>
<keyword evidence="1" id="KW-0472">Membrane</keyword>
<evidence type="ECO:0000313" key="2">
    <source>
        <dbReference type="EMBL" id="SHH86614.1"/>
    </source>
</evidence>
<dbReference type="AlphaFoldDB" id="A0A1M5WHG4"/>
<reference evidence="2 3" key="1">
    <citation type="submission" date="2016-11" db="EMBL/GenBank/DDBJ databases">
        <authorList>
            <person name="Jaros S."/>
            <person name="Januszkiewicz K."/>
            <person name="Wedrychowicz H."/>
        </authorList>
    </citation>
    <scope>NUCLEOTIDE SEQUENCE [LARGE SCALE GENOMIC DNA]</scope>
    <source>
        <strain evidence="2 3">DSM 24574</strain>
    </source>
</reference>
<keyword evidence="3" id="KW-1185">Reference proteome</keyword>
<proteinExistence type="predicted"/>
<sequence>MLQQILVGSIFLGAVIYVGRLIYKSFQMKSGCATGCGKCGAVDFEKIEAQIKKEGL</sequence>
<accession>A0A1M5WHG4</accession>
<protein>
    <recommendedName>
        <fullName evidence="4">Virus attachment protein p12 family protein</fullName>
    </recommendedName>
</protein>
<dbReference type="Pfam" id="PF12669">
    <property type="entry name" value="FeoB_associated"/>
    <property type="match status" value="1"/>
</dbReference>
<dbReference type="STRING" id="947013.SAMN04488109_5680"/>
<feature type="transmembrane region" description="Helical" evidence="1">
    <location>
        <begin position="6"/>
        <end position="23"/>
    </location>
</feature>
<keyword evidence="1" id="KW-0812">Transmembrane</keyword>
<dbReference type="EMBL" id="FQWQ01000005">
    <property type="protein sequence ID" value="SHH86614.1"/>
    <property type="molecule type" value="Genomic_DNA"/>
</dbReference>
<dbReference type="RefSeq" id="WP_073141473.1">
    <property type="nucleotide sequence ID" value="NZ_FQWQ01000005.1"/>
</dbReference>
<name>A0A1M5WHG4_9BACT</name>
<keyword evidence="1" id="KW-1133">Transmembrane helix</keyword>
<dbReference type="Proteomes" id="UP000184212">
    <property type="component" value="Unassembled WGS sequence"/>
</dbReference>